<dbReference type="GO" id="GO:0030288">
    <property type="term" value="C:outer membrane-bounded periplasmic space"/>
    <property type="evidence" value="ECO:0007669"/>
    <property type="project" value="InterPro"/>
</dbReference>
<dbReference type="InterPro" id="IPR037682">
    <property type="entry name" value="TonB_C"/>
</dbReference>
<dbReference type="GO" id="GO:0055085">
    <property type="term" value="P:transmembrane transport"/>
    <property type="evidence" value="ECO:0007669"/>
    <property type="project" value="InterPro"/>
</dbReference>
<dbReference type="GO" id="GO:0015891">
    <property type="term" value="P:siderophore transport"/>
    <property type="evidence" value="ECO:0007669"/>
    <property type="project" value="InterPro"/>
</dbReference>
<evidence type="ECO:0000256" key="9">
    <source>
        <dbReference type="ARBA" id="ARBA00023136"/>
    </source>
</evidence>
<dbReference type="Proteomes" id="UP000245977">
    <property type="component" value="Chromosome"/>
</dbReference>
<accession>A0A2S2FGH3</accession>
<feature type="compositionally biased region" description="Basic and acidic residues" evidence="11">
    <location>
        <begin position="76"/>
        <end position="88"/>
    </location>
</feature>
<keyword evidence="9" id="KW-0472">Membrane</keyword>
<comment type="similarity">
    <text evidence="2 10">Belongs to the TonB family.</text>
</comment>
<keyword evidence="10" id="KW-0735">Signal-anchor</keyword>
<protein>
    <recommendedName>
        <fullName evidence="10">Protein TonB</fullName>
    </recommendedName>
</protein>
<comment type="function">
    <text evidence="10">Interacts with outer membrane receptor proteins that carry out high-affinity binding and energy dependent uptake into the periplasmic space of specific substrates. It could act to transduce energy from the cytoplasmic membrane to specific energy-requiring processes in the outer membrane, resulting in the release into the periplasm of ligands bound by these outer membrane proteins.</text>
</comment>
<feature type="compositionally biased region" description="Pro residues" evidence="11">
    <location>
        <begin position="66"/>
        <end position="75"/>
    </location>
</feature>
<organism evidence="13 14">
    <name type="scientific">Acinetobacter defluvii</name>
    <dbReference type="NCBI Taxonomy" id="1871111"/>
    <lineage>
        <taxon>Bacteria</taxon>
        <taxon>Pseudomonadati</taxon>
        <taxon>Pseudomonadota</taxon>
        <taxon>Gammaproteobacteria</taxon>
        <taxon>Moraxellales</taxon>
        <taxon>Moraxellaceae</taxon>
        <taxon>Acinetobacter</taxon>
    </lineage>
</organism>
<feature type="region of interest" description="Disordered" evidence="11">
    <location>
        <begin position="62"/>
        <end position="194"/>
    </location>
</feature>
<name>A0A2S2FGH3_9GAMM</name>
<dbReference type="Pfam" id="PF03544">
    <property type="entry name" value="TonB_C"/>
    <property type="match status" value="1"/>
</dbReference>
<dbReference type="KEGG" id="adv:DJ533_16560"/>
<dbReference type="InterPro" id="IPR051045">
    <property type="entry name" value="TonB-dependent_transducer"/>
</dbReference>
<proteinExistence type="inferred from homology"/>
<feature type="compositionally biased region" description="Basic and acidic residues" evidence="11">
    <location>
        <begin position="104"/>
        <end position="183"/>
    </location>
</feature>
<evidence type="ECO:0000256" key="11">
    <source>
        <dbReference type="SAM" id="MobiDB-lite"/>
    </source>
</evidence>
<keyword evidence="4 10" id="KW-1003">Cell membrane</keyword>
<dbReference type="EMBL" id="CP029397">
    <property type="protein sequence ID" value="AWL30066.1"/>
    <property type="molecule type" value="Genomic_DNA"/>
</dbReference>
<gene>
    <name evidence="13" type="ORF">DJ533_16560</name>
</gene>
<dbReference type="OrthoDB" id="9792439at2"/>
<keyword evidence="3 10" id="KW-0813">Transport</keyword>
<dbReference type="SUPFAM" id="SSF74653">
    <property type="entry name" value="TolA/TonB C-terminal domain"/>
    <property type="match status" value="1"/>
</dbReference>
<evidence type="ECO:0000256" key="7">
    <source>
        <dbReference type="ARBA" id="ARBA00022927"/>
    </source>
</evidence>
<comment type="subcellular location">
    <subcellularLocation>
        <location evidence="1 10">Cell inner membrane</location>
        <topology evidence="1 10">Single-pass membrane protein</topology>
        <orientation evidence="1 10">Periplasmic side</orientation>
    </subcellularLocation>
</comment>
<dbReference type="AlphaFoldDB" id="A0A2S2FGH3"/>
<dbReference type="PANTHER" id="PTHR33446">
    <property type="entry name" value="PROTEIN TONB-RELATED"/>
    <property type="match status" value="1"/>
</dbReference>
<evidence type="ECO:0000256" key="3">
    <source>
        <dbReference type="ARBA" id="ARBA00022448"/>
    </source>
</evidence>
<dbReference type="PROSITE" id="PS52015">
    <property type="entry name" value="TONB_CTD"/>
    <property type="match status" value="1"/>
</dbReference>
<dbReference type="PANTHER" id="PTHR33446:SF2">
    <property type="entry name" value="PROTEIN TONB"/>
    <property type="match status" value="1"/>
</dbReference>
<reference evidence="13" key="1">
    <citation type="submission" date="2019-08" db="EMBL/GenBank/DDBJ databases">
        <title>The complete genome of Acinetobacter defluvii strain WCHAD010030.</title>
        <authorList>
            <person name="Hu Y."/>
            <person name="Qin J."/>
            <person name="Feng Y."/>
            <person name="Zong Z."/>
        </authorList>
    </citation>
    <scope>NUCLEOTIDE SEQUENCE</scope>
    <source>
        <strain evidence="13">WCHA30</strain>
    </source>
</reference>
<dbReference type="Gene3D" id="3.30.2420.10">
    <property type="entry name" value="TonB"/>
    <property type="match status" value="1"/>
</dbReference>
<evidence type="ECO:0000256" key="2">
    <source>
        <dbReference type="ARBA" id="ARBA00006555"/>
    </source>
</evidence>
<sequence length="275" mass="30935">MSQSSTSNMQAPNPMKKKVIAALIAVLVGHLGALWALSHLKTPELKPIEKKPIQVKFVKIKEEQIAPPPPPPPVKPKVEPKPVVEKKAPPPPIEKPKLITQKKPVVEKKAIQQEEPKIDYEKIKREQEQRQLEQQRLEQQRQDQLKRDQAARDQAARDQAAREQAARDQAARDQANRDREAQQPRKLSAGEISWKKAPSFEFDDELLKNQDRTLLVRIEINPAGKITNVTVLKSSGLSGLDREVRSAVRFARMNPSSDGRAMVADLPVNLKTSGQ</sequence>
<dbReference type="GO" id="GO:0031992">
    <property type="term" value="F:energy transducer activity"/>
    <property type="evidence" value="ECO:0007669"/>
    <property type="project" value="InterPro"/>
</dbReference>
<dbReference type="NCBIfam" id="TIGR01352">
    <property type="entry name" value="tonB_Cterm"/>
    <property type="match status" value="1"/>
</dbReference>
<evidence type="ECO:0000256" key="4">
    <source>
        <dbReference type="ARBA" id="ARBA00022475"/>
    </source>
</evidence>
<dbReference type="InterPro" id="IPR003538">
    <property type="entry name" value="TonB"/>
</dbReference>
<dbReference type="PRINTS" id="PR01374">
    <property type="entry name" value="TONBPROTEIN"/>
</dbReference>
<evidence type="ECO:0000256" key="8">
    <source>
        <dbReference type="ARBA" id="ARBA00022989"/>
    </source>
</evidence>
<evidence type="ECO:0000313" key="13">
    <source>
        <dbReference type="EMBL" id="AWL30066.1"/>
    </source>
</evidence>
<evidence type="ECO:0000256" key="6">
    <source>
        <dbReference type="ARBA" id="ARBA00022692"/>
    </source>
</evidence>
<evidence type="ECO:0000256" key="5">
    <source>
        <dbReference type="ARBA" id="ARBA00022519"/>
    </source>
</evidence>
<keyword evidence="5 10" id="KW-0997">Cell inner membrane</keyword>
<feature type="domain" description="TonB C-terminal" evidence="12">
    <location>
        <begin position="186"/>
        <end position="275"/>
    </location>
</feature>
<keyword evidence="8" id="KW-1133">Transmembrane helix</keyword>
<dbReference type="InterPro" id="IPR006260">
    <property type="entry name" value="TonB/TolA_C"/>
</dbReference>
<dbReference type="RefSeq" id="WP_065993439.1">
    <property type="nucleotide sequence ID" value="NZ_CP029397.2"/>
</dbReference>
<keyword evidence="6" id="KW-0812">Transmembrane</keyword>
<evidence type="ECO:0000259" key="12">
    <source>
        <dbReference type="PROSITE" id="PS52015"/>
    </source>
</evidence>
<keyword evidence="14" id="KW-1185">Reference proteome</keyword>
<evidence type="ECO:0000256" key="10">
    <source>
        <dbReference type="RuleBase" id="RU362123"/>
    </source>
</evidence>
<dbReference type="GO" id="GO:0098797">
    <property type="term" value="C:plasma membrane protein complex"/>
    <property type="evidence" value="ECO:0007669"/>
    <property type="project" value="TreeGrafter"/>
</dbReference>
<dbReference type="STRING" id="1871111.GCA_001704615_02577"/>
<dbReference type="GO" id="GO:0015031">
    <property type="term" value="P:protein transport"/>
    <property type="evidence" value="ECO:0007669"/>
    <property type="project" value="UniProtKB-UniRule"/>
</dbReference>
<evidence type="ECO:0000256" key="1">
    <source>
        <dbReference type="ARBA" id="ARBA00004383"/>
    </source>
</evidence>
<evidence type="ECO:0000313" key="14">
    <source>
        <dbReference type="Proteomes" id="UP000245977"/>
    </source>
</evidence>
<keyword evidence="7 10" id="KW-0653">Protein transport</keyword>